<feature type="transmembrane region" description="Helical" evidence="1">
    <location>
        <begin position="247"/>
        <end position="265"/>
    </location>
</feature>
<feature type="transmembrane region" description="Helical" evidence="1">
    <location>
        <begin position="107"/>
        <end position="127"/>
    </location>
</feature>
<dbReference type="InterPro" id="IPR043715">
    <property type="entry name" value="DUF5656"/>
</dbReference>
<feature type="transmembrane region" description="Helical" evidence="1">
    <location>
        <begin position="63"/>
        <end position="87"/>
    </location>
</feature>
<dbReference type="KEGG" id="abat:CFX1CAM_0846"/>
<feature type="transmembrane region" description="Helical" evidence="1">
    <location>
        <begin position="271"/>
        <end position="291"/>
    </location>
</feature>
<protein>
    <submittedName>
        <fullName evidence="2">Uncharacterized protein</fullName>
    </submittedName>
</protein>
<dbReference type="Proteomes" id="UP000195514">
    <property type="component" value="Chromosome I"/>
</dbReference>
<organism evidence="2 3">
    <name type="scientific">Candidatus Brevifilum fermentans</name>
    <dbReference type="NCBI Taxonomy" id="1986204"/>
    <lineage>
        <taxon>Bacteria</taxon>
        <taxon>Bacillati</taxon>
        <taxon>Chloroflexota</taxon>
        <taxon>Anaerolineae</taxon>
        <taxon>Anaerolineales</taxon>
        <taxon>Anaerolineaceae</taxon>
        <taxon>Candidatus Brevifilum</taxon>
    </lineage>
</organism>
<dbReference type="AlphaFoldDB" id="A0A1Y6K2M2"/>
<accession>A0A1Y6K2M2</accession>
<reference evidence="3" key="1">
    <citation type="submission" date="2017-05" db="EMBL/GenBank/DDBJ databases">
        <authorList>
            <person name="Kirkegaard R."/>
            <person name="Mcilroy J S."/>
        </authorList>
    </citation>
    <scope>NUCLEOTIDE SEQUENCE [LARGE SCALE GENOMIC DNA]</scope>
</reference>
<keyword evidence="1" id="KW-1133">Transmembrane helix</keyword>
<keyword evidence="1" id="KW-0472">Membrane</keyword>
<keyword evidence="1" id="KW-0812">Transmembrane</keyword>
<dbReference type="EMBL" id="LT859958">
    <property type="protein sequence ID" value="SMX53911.1"/>
    <property type="molecule type" value="Genomic_DNA"/>
</dbReference>
<evidence type="ECO:0000313" key="3">
    <source>
        <dbReference type="Proteomes" id="UP000195514"/>
    </source>
</evidence>
<feature type="transmembrane region" description="Helical" evidence="1">
    <location>
        <begin position="31"/>
        <end position="51"/>
    </location>
</feature>
<name>A0A1Y6K2M2_9CHLR</name>
<keyword evidence="3" id="KW-1185">Reference proteome</keyword>
<proteinExistence type="predicted"/>
<sequence>MLLLGVILFQYFAGGKIIDMPTKTALPDLERLSIVTAIIMLAFALTQLISYPAQNISFSVFGILIDFVLDFNILVIAFSVLLAAAGMDWLIQSHPEAQLFDNRWETIRHWIVPVLTALVIGVALIAFAGSLLWWVVYILGSLLLFAVFIGEYNVFVAGSAVNPLAIVGLNALSFVLFLLLSIAIFSANIRLYIRLPLLGIGALMVTSRTLFLRLGEWHTLWGLVISLVVSEVLIGFHYLPLNPIRQGLLLVGMVYALTSMVTGIKESRRSWAFWGEPVAMLLLTLIVSIVWA</sequence>
<feature type="transmembrane region" description="Helical" evidence="1">
    <location>
        <begin position="134"/>
        <end position="152"/>
    </location>
</feature>
<dbReference type="Pfam" id="PF18900">
    <property type="entry name" value="DUF5656"/>
    <property type="match status" value="1"/>
</dbReference>
<feature type="transmembrane region" description="Helical" evidence="1">
    <location>
        <begin position="220"/>
        <end position="240"/>
    </location>
</feature>
<feature type="transmembrane region" description="Helical" evidence="1">
    <location>
        <begin position="164"/>
        <end position="185"/>
    </location>
</feature>
<evidence type="ECO:0000256" key="1">
    <source>
        <dbReference type="SAM" id="Phobius"/>
    </source>
</evidence>
<gene>
    <name evidence="2" type="ORF">CFX1CAM_0846</name>
</gene>
<feature type="transmembrane region" description="Helical" evidence="1">
    <location>
        <begin position="192"/>
        <end position="214"/>
    </location>
</feature>
<evidence type="ECO:0000313" key="2">
    <source>
        <dbReference type="EMBL" id="SMX53911.1"/>
    </source>
</evidence>